<gene>
    <name evidence="1" type="ORF">RG47T_2747</name>
</gene>
<organism evidence="1 2">
    <name type="scientific">Mucilaginibacter polytrichastri</name>
    <dbReference type="NCBI Taxonomy" id="1302689"/>
    <lineage>
        <taxon>Bacteria</taxon>
        <taxon>Pseudomonadati</taxon>
        <taxon>Bacteroidota</taxon>
        <taxon>Sphingobacteriia</taxon>
        <taxon>Sphingobacteriales</taxon>
        <taxon>Sphingobacteriaceae</taxon>
        <taxon>Mucilaginibacter</taxon>
    </lineage>
</organism>
<keyword evidence="2" id="KW-1185">Reference proteome</keyword>
<reference evidence="1 2" key="1">
    <citation type="submission" date="2016-11" db="EMBL/GenBank/DDBJ databases">
        <title>Whole Genome Sequencing of Mucilaginibacter polytrichastri RG4-7(T) isolated from the moss sample.</title>
        <authorList>
            <person name="Li Y."/>
        </authorList>
    </citation>
    <scope>NUCLEOTIDE SEQUENCE [LARGE SCALE GENOMIC DNA]</scope>
    <source>
        <strain evidence="1 2">RG4-7</strain>
    </source>
</reference>
<accession>A0A1Q5ZZW2</accession>
<evidence type="ECO:0000313" key="1">
    <source>
        <dbReference type="EMBL" id="OKS87288.1"/>
    </source>
</evidence>
<dbReference type="Proteomes" id="UP000186720">
    <property type="component" value="Unassembled WGS sequence"/>
</dbReference>
<comment type="caution">
    <text evidence="1">The sequence shown here is derived from an EMBL/GenBank/DDBJ whole genome shotgun (WGS) entry which is preliminary data.</text>
</comment>
<dbReference type="STRING" id="1302689.RG47T_2747"/>
<sequence>MIRKLRLNTTYTLIAGAICLLLISYQLALKNTLEAWQLNKKLNAQVNKVTIAEQPAYLERQDKALAAIIKAYQTDTVNYRNTIVSQISEIGDKEHVRIVEVPTQTNFSTGQYLVQKINLKGDFFALLRTLNHLQELNGIGYVRSVLLKKNANPNRMKEDKEVLLDLYLEVIKQRDF</sequence>
<dbReference type="OrthoDB" id="798543at2"/>
<dbReference type="RefSeq" id="WP_074489931.1">
    <property type="nucleotide sequence ID" value="NZ_FPAM01000015.1"/>
</dbReference>
<protein>
    <submittedName>
        <fullName evidence="1">Uncharacterized protein</fullName>
    </submittedName>
</protein>
<dbReference type="EMBL" id="MPPL01000001">
    <property type="protein sequence ID" value="OKS87288.1"/>
    <property type="molecule type" value="Genomic_DNA"/>
</dbReference>
<dbReference type="AlphaFoldDB" id="A0A1Q5ZZW2"/>
<evidence type="ECO:0000313" key="2">
    <source>
        <dbReference type="Proteomes" id="UP000186720"/>
    </source>
</evidence>
<proteinExistence type="predicted"/>
<name>A0A1Q5ZZW2_9SPHI</name>